<reference evidence="2" key="1">
    <citation type="journal article" date="2021" name="Mol. Plant Microbe Interact.">
        <title>Complete Genome Sequence of the Plant-Pathogenic Fungus Colletotrichum lupini.</title>
        <authorList>
            <person name="Baroncelli R."/>
            <person name="Pensec F."/>
            <person name="Da Lio D."/>
            <person name="Boufleur T."/>
            <person name="Vicente I."/>
            <person name="Sarrocco S."/>
            <person name="Picot A."/>
            <person name="Baraldi E."/>
            <person name="Sukno S."/>
            <person name="Thon M."/>
            <person name="Le Floch G."/>
        </authorList>
    </citation>
    <scope>NUCLEOTIDE SEQUENCE</scope>
    <source>
        <strain evidence="2">IMI 504893</strain>
    </source>
</reference>
<protein>
    <submittedName>
        <fullName evidence="2">Uncharacterized protein</fullName>
    </submittedName>
</protein>
<name>A0A9Q8T508_9PEZI</name>
<feature type="region of interest" description="Disordered" evidence="1">
    <location>
        <begin position="1212"/>
        <end position="1248"/>
    </location>
</feature>
<dbReference type="EMBL" id="CP019480">
    <property type="protein sequence ID" value="UQC89145.1"/>
    <property type="molecule type" value="Genomic_DNA"/>
</dbReference>
<proteinExistence type="predicted"/>
<feature type="region of interest" description="Disordered" evidence="1">
    <location>
        <begin position="151"/>
        <end position="173"/>
    </location>
</feature>
<feature type="region of interest" description="Disordered" evidence="1">
    <location>
        <begin position="820"/>
        <end position="857"/>
    </location>
</feature>
<sequence>MVSHLSHCLDKILLVKMIEHFVASILSILKLREHDRGMKYDEFSYSGPQGAPIQSFHPPSTRPSETLCNKESGPFSITTAPRQRVSGKAAQKTRQVSERDGHLGRFSTWQTVGIKAPSGENTFVHSMKEKARKIHQFPPGAYQKISVEQADPRNGAAEPHRRRHTGDGGQGRVSQAFSSIHLPIQRGRLENRPVSGSCVGASPARKGRERQGMSRQMLPGNWIPLEADEDERDLQQRDAALSAFIVGHCSQDCMLEAHQPRFEGSSRCVKCRYDILLVQTCPPRVQLPWEAAPSAEPPVKSGKSSWLVWASMAPKRKSRQITTKDHVDESLTGTTGWDCGLMMTMRGADESQCKWDLPNQNPGIHPNHHSDSEAPGPARHAVKCAILLVVLTFTMPINHPVSLSPLHPSVQSVTCSPTHRLFPPQNGEPAHLSGPWSFAPITPNYLQGKSQGSRHRIAVPSPIQSIPAAIPEGLEPTLPMPTALLFSTSIVSVKTSSPQLLGLLAAASAVVLVQSALCIRLLFSERWSAATRHRRQQHHHEPSRPPSKTSPNSHRNRAPPQWVSTLKLHPLISVLHPQRGHHPPLSSSSRGRACPVPRMLSINSQKMFPLKEGLGMGPETQLGLVSDTIFCPSLSQSPSLPLVCTRSNTEVLAPTRYHRPCRDEFRHSPSSSDITKPVSLFFLPRLLSPSQLLVSRSPTKYTSHTYTTKQPPILRTIQRTYGLKQDAYNARTRTRTPRDLHAHTHLFGLSLLTHQHPTHSSYPKSKSFPHTITYITPQPPAGLIQKPCLRYTYFSADLPLDVRNNNNNNSTIIRREGGFWKSKGTRKNKKAGYQKETGIGEPRQRNRSDSRVRKGSYLEPPSFLFNIPSPRTPTDDDKMKVSLAILTTLCASLATAGVVITPVRQNQVVPAAQKVSGDCFFGVVTPQGCAPLRTGNGGKETGRSSSGASSIAPTILMNRLTPGLASPFSTANFHDGEDHDAIGPVVCTIYDLLHIESETEVAETWEDVVSGPYRGGLWSPPKLMLASKTSRLLVFACLAAALPLRTSAGWKRRQHSITSAITLFPTYKNFKNIGYHPPFPPFVDDATNCLRLHGAHQTPTPYQVAQRLAQRLLQPSFPPSHRDKRTSSIHPRQPQILIRETTSDFRRLPCPVKPETNSPNPPPVPRFRPDLAVFQIPQSGHSLSLVLPPNPTPASGNRFAYYRSARARTWPSTWIPGPGAVPSPSVPRQVESSTPTPTTLPTRQMRRK</sequence>
<evidence type="ECO:0000313" key="2">
    <source>
        <dbReference type="EMBL" id="UQC89145.1"/>
    </source>
</evidence>
<keyword evidence="3" id="KW-1185">Reference proteome</keyword>
<evidence type="ECO:0000313" key="3">
    <source>
        <dbReference type="Proteomes" id="UP000830671"/>
    </source>
</evidence>
<dbReference type="Proteomes" id="UP000830671">
    <property type="component" value="Chromosome 8"/>
</dbReference>
<feature type="compositionally biased region" description="Basic and acidic residues" evidence="1">
    <location>
        <begin position="842"/>
        <end position="852"/>
    </location>
</feature>
<feature type="region of interest" description="Disordered" evidence="1">
    <location>
        <begin position="191"/>
        <end position="213"/>
    </location>
</feature>
<feature type="region of interest" description="Disordered" evidence="1">
    <location>
        <begin position="1116"/>
        <end position="1135"/>
    </location>
</feature>
<accession>A0A9Q8T508</accession>
<feature type="region of interest" description="Disordered" evidence="1">
    <location>
        <begin position="533"/>
        <end position="559"/>
    </location>
</feature>
<dbReference type="AlphaFoldDB" id="A0A9Q8T508"/>
<gene>
    <name evidence="2" type="ORF">CLUP02_14673</name>
</gene>
<dbReference type="RefSeq" id="XP_049150746.1">
    <property type="nucleotide sequence ID" value="XM_049293600.1"/>
</dbReference>
<evidence type="ECO:0000256" key="1">
    <source>
        <dbReference type="SAM" id="MobiDB-lite"/>
    </source>
</evidence>
<feature type="compositionally biased region" description="Basic residues" evidence="1">
    <location>
        <begin position="823"/>
        <end position="832"/>
    </location>
</feature>
<dbReference type="KEGG" id="clup:CLUP02_14673"/>
<dbReference type="GeneID" id="73348610"/>
<organism evidence="2 3">
    <name type="scientific">Colletotrichum lupini</name>
    <dbReference type="NCBI Taxonomy" id="145971"/>
    <lineage>
        <taxon>Eukaryota</taxon>
        <taxon>Fungi</taxon>
        <taxon>Dikarya</taxon>
        <taxon>Ascomycota</taxon>
        <taxon>Pezizomycotina</taxon>
        <taxon>Sordariomycetes</taxon>
        <taxon>Hypocreomycetidae</taxon>
        <taxon>Glomerellales</taxon>
        <taxon>Glomerellaceae</taxon>
        <taxon>Colletotrichum</taxon>
        <taxon>Colletotrichum acutatum species complex</taxon>
    </lineage>
</organism>